<dbReference type="HAMAP" id="MF_01366">
    <property type="entry name" value="Ribosomal_uL13"/>
    <property type="match status" value="1"/>
</dbReference>
<evidence type="ECO:0000256" key="2">
    <source>
        <dbReference type="ARBA" id="ARBA00022980"/>
    </source>
</evidence>
<reference evidence="4" key="1">
    <citation type="journal article" date="2015" name="Nature">
        <title>Complex archaea that bridge the gap between prokaryotes and eukaryotes.</title>
        <authorList>
            <person name="Spang A."/>
            <person name="Saw J.H."/>
            <person name="Jorgensen S.L."/>
            <person name="Zaremba-Niedzwiedzka K."/>
            <person name="Martijn J."/>
            <person name="Lind A.E."/>
            <person name="van Eijk R."/>
            <person name="Schleper C."/>
            <person name="Guy L."/>
            <person name="Ettema T.J."/>
        </authorList>
    </citation>
    <scope>NUCLEOTIDE SEQUENCE</scope>
</reference>
<dbReference type="PANTHER" id="PTHR11545">
    <property type="entry name" value="RIBOSOMAL PROTEIN L13"/>
    <property type="match status" value="1"/>
</dbReference>
<dbReference type="GO" id="GO:0022625">
    <property type="term" value="C:cytosolic large ribosomal subunit"/>
    <property type="evidence" value="ECO:0007669"/>
    <property type="project" value="TreeGrafter"/>
</dbReference>
<protein>
    <recommendedName>
        <fullName evidence="5">50S ribosomal protein L13</fullName>
    </recommendedName>
</protein>
<sequence length="146" mass="16442">MNKTKFISKEDALKERKCYLFDATGKTLGRFASEIAKILRGKHKPSYTPNTDTGDAVIVVNAEKIKVTGSKAARKVYTKHTGWLGGLRVTPYREMLKKKPEHILMHAVRGMLPVKTPLARAQLKKLHIFIGEKHNMHAQKPIAVNI</sequence>
<dbReference type="GO" id="GO:0006412">
    <property type="term" value="P:translation"/>
    <property type="evidence" value="ECO:0007669"/>
    <property type="project" value="InterPro"/>
</dbReference>
<dbReference type="NCBIfam" id="TIGR01066">
    <property type="entry name" value="rplM_bact"/>
    <property type="match status" value="1"/>
</dbReference>
<dbReference type="AlphaFoldDB" id="A0A0F9HNT7"/>
<dbReference type="SUPFAM" id="SSF52161">
    <property type="entry name" value="Ribosomal protein L13"/>
    <property type="match status" value="1"/>
</dbReference>
<comment type="similarity">
    <text evidence="1">Belongs to the universal ribosomal protein uL13 family.</text>
</comment>
<dbReference type="PIRSF" id="PIRSF002181">
    <property type="entry name" value="Ribosomal_L13"/>
    <property type="match status" value="1"/>
</dbReference>
<dbReference type="InterPro" id="IPR005822">
    <property type="entry name" value="Ribosomal_uL13"/>
</dbReference>
<evidence type="ECO:0000313" key="4">
    <source>
        <dbReference type="EMBL" id="KKL83335.1"/>
    </source>
</evidence>
<proteinExistence type="inferred from homology"/>
<dbReference type="GO" id="GO:0003735">
    <property type="term" value="F:structural constituent of ribosome"/>
    <property type="evidence" value="ECO:0007669"/>
    <property type="project" value="InterPro"/>
</dbReference>
<organism evidence="4">
    <name type="scientific">marine sediment metagenome</name>
    <dbReference type="NCBI Taxonomy" id="412755"/>
    <lineage>
        <taxon>unclassified sequences</taxon>
        <taxon>metagenomes</taxon>
        <taxon>ecological metagenomes</taxon>
    </lineage>
</organism>
<dbReference type="CDD" id="cd00392">
    <property type="entry name" value="Ribosomal_L13"/>
    <property type="match status" value="1"/>
</dbReference>
<dbReference type="EMBL" id="LAZR01022009">
    <property type="protein sequence ID" value="KKL83335.1"/>
    <property type="molecule type" value="Genomic_DNA"/>
</dbReference>
<dbReference type="GO" id="GO:0017148">
    <property type="term" value="P:negative regulation of translation"/>
    <property type="evidence" value="ECO:0007669"/>
    <property type="project" value="TreeGrafter"/>
</dbReference>
<name>A0A0F9HNT7_9ZZZZ</name>
<dbReference type="PANTHER" id="PTHR11545:SF2">
    <property type="entry name" value="LARGE RIBOSOMAL SUBUNIT PROTEIN UL13M"/>
    <property type="match status" value="1"/>
</dbReference>
<dbReference type="Pfam" id="PF00572">
    <property type="entry name" value="Ribosomal_L13"/>
    <property type="match status" value="1"/>
</dbReference>
<keyword evidence="3" id="KW-0687">Ribonucleoprotein</keyword>
<evidence type="ECO:0000256" key="3">
    <source>
        <dbReference type="ARBA" id="ARBA00023274"/>
    </source>
</evidence>
<accession>A0A0F9HNT7</accession>
<gene>
    <name evidence="4" type="ORF">LCGC14_1975820</name>
</gene>
<dbReference type="Gene3D" id="3.90.1180.10">
    <property type="entry name" value="Ribosomal protein L13"/>
    <property type="match status" value="1"/>
</dbReference>
<dbReference type="GO" id="GO:0003729">
    <property type="term" value="F:mRNA binding"/>
    <property type="evidence" value="ECO:0007669"/>
    <property type="project" value="TreeGrafter"/>
</dbReference>
<keyword evidence="2" id="KW-0689">Ribosomal protein</keyword>
<evidence type="ECO:0008006" key="5">
    <source>
        <dbReference type="Google" id="ProtNLM"/>
    </source>
</evidence>
<dbReference type="InterPro" id="IPR036899">
    <property type="entry name" value="Ribosomal_uL13_sf"/>
</dbReference>
<dbReference type="InterPro" id="IPR005823">
    <property type="entry name" value="Ribosomal_uL13_bac-type"/>
</dbReference>
<evidence type="ECO:0000256" key="1">
    <source>
        <dbReference type="ARBA" id="ARBA00006227"/>
    </source>
</evidence>
<comment type="caution">
    <text evidence="4">The sequence shown here is derived from an EMBL/GenBank/DDBJ whole genome shotgun (WGS) entry which is preliminary data.</text>
</comment>